<keyword evidence="1" id="KW-1133">Transmembrane helix</keyword>
<feature type="transmembrane region" description="Helical" evidence="1">
    <location>
        <begin position="113"/>
        <end position="137"/>
    </location>
</feature>
<protein>
    <submittedName>
        <fullName evidence="2">Uncharacterized protein</fullName>
    </submittedName>
</protein>
<gene>
    <name evidence="2" type="ORF">BC343_27835</name>
</gene>
<feature type="transmembrane region" description="Helical" evidence="1">
    <location>
        <begin position="88"/>
        <end position="107"/>
    </location>
</feature>
<feature type="transmembrane region" description="Helical" evidence="1">
    <location>
        <begin position="193"/>
        <end position="212"/>
    </location>
</feature>
<evidence type="ECO:0000313" key="3">
    <source>
        <dbReference type="Proteomes" id="UP000189739"/>
    </source>
</evidence>
<evidence type="ECO:0000313" key="2">
    <source>
        <dbReference type="EMBL" id="OOQ59966.1"/>
    </source>
</evidence>
<dbReference type="Proteomes" id="UP000189739">
    <property type="component" value="Unassembled WGS sequence"/>
</dbReference>
<dbReference type="OrthoDB" id="649648at2"/>
<evidence type="ECO:0000256" key="1">
    <source>
        <dbReference type="SAM" id="Phobius"/>
    </source>
</evidence>
<keyword evidence="3" id="KW-1185">Reference proteome</keyword>
<dbReference type="RefSeq" id="WP_078348115.1">
    <property type="nucleotide sequence ID" value="NZ_MBTF01000011.1"/>
</dbReference>
<keyword evidence="1" id="KW-0812">Transmembrane</keyword>
<feature type="transmembrane region" description="Helical" evidence="1">
    <location>
        <begin position="59"/>
        <end position="76"/>
    </location>
</feature>
<feature type="transmembrane region" description="Helical" evidence="1">
    <location>
        <begin position="6"/>
        <end position="23"/>
    </location>
</feature>
<sequence length="220" mass="26214">MKFISLNTAAELICFLAALIFLYRDKSAAWRLFILYMLIVVSTETTAILTRRIIPNQHLYNAFLLAECGFVSYFLYNMFRPFGYTKKWLFAWWGIFAVVYLGELYYFRGGEYPHFVAFTVNIMSVAFVLGCLWFYYVKLVDEQYEPLMTSAQFWWVSGALFFYFGSTACNVFFDYLAEYDHASYYSSTRYVIYNILNIILYSLWTYSIVCRYRQRKLSRS</sequence>
<comment type="caution">
    <text evidence="2">The sequence shown here is derived from an EMBL/GenBank/DDBJ whole genome shotgun (WGS) entry which is preliminary data.</text>
</comment>
<dbReference type="EMBL" id="MBTF01000011">
    <property type="protein sequence ID" value="OOQ59966.1"/>
    <property type="molecule type" value="Genomic_DNA"/>
</dbReference>
<keyword evidence="1" id="KW-0472">Membrane</keyword>
<dbReference type="STRING" id="1792845.BC343_27835"/>
<organism evidence="2 3">
    <name type="scientific">Mucilaginibacter pedocola</name>
    <dbReference type="NCBI Taxonomy" id="1792845"/>
    <lineage>
        <taxon>Bacteria</taxon>
        <taxon>Pseudomonadati</taxon>
        <taxon>Bacteroidota</taxon>
        <taxon>Sphingobacteriia</taxon>
        <taxon>Sphingobacteriales</taxon>
        <taxon>Sphingobacteriaceae</taxon>
        <taxon>Mucilaginibacter</taxon>
    </lineage>
</organism>
<feature type="transmembrane region" description="Helical" evidence="1">
    <location>
        <begin position="153"/>
        <end position="173"/>
    </location>
</feature>
<name>A0A1S9PG95_9SPHI</name>
<proteinExistence type="predicted"/>
<reference evidence="2 3" key="1">
    <citation type="submission" date="2016-07" db="EMBL/GenBank/DDBJ databases">
        <title>Genomic analysis of zinc-resistant bacterium Mucilaginibacter pedocola TBZ30.</title>
        <authorList>
            <person name="Huang J."/>
            <person name="Tang J."/>
        </authorList>
    </citation>
    <scope>NUCLEOTIDE SEQUENCE [LARGE SCALE GENOMIC DNA]</scope>
    <source>
        <strain evidence="2 3">TBZ30</strain>
    </source>
</reference>
<feature type="transmembrane region" description="Helical" evidence="1">
    <location>
        <begin position="30"/>
        <end position="53"/>
    </location>
</feature>
<accession>A0A1S9PG95</accession>
<dbReference type="AlphaFoldDB" id="A0A1S9PG95"/>